<comment type="cofactor">
    <cofactor evidence="1">
        <name>a divalent metal cation</name>
        <dbReference type="ChEBI" id="CHEBI:60240"/>
    </cofactor>
</comment>
<dbReference type="InterPro" id="IPR027806">
    <property type="entry name" value="HARBI1_dom"/>
</dbReference>
<comment type="caution">
    <text evidence="4">The sequence shown here is derived from an EMBL/GenBank/DDBJ whole genome shotgun (WGS) entry which is preliminary data.</text>
</comment>
<keyword evidence="5" id="KW-1185">Reference proteome</keyword>
<keyword evidence="2" id="KW-0479">Metal-binding</keyword>
<evidence type="ECO:0000259" key="3">
    <source>
        <dbReference type="Pfam" id="PF13359"/>
    </source>
</evidence>
<dbReference type="GO" id="GO:0046872">
    <property type="term" value="F:metal ion binding"/>
    <property type="evidence" value="ECO:0007669"/>
    <property type="project" value="UniProtKB-KW"/>
</dbReference>
<proteinExistence type="predicted"/>
<reference evidence="4 5" key="1">
    <citation type="submission" date="2024-09" db="EMBL/GenBank/DDBJ databases">
        <title>Chromosome-scale assembly of Riccia fluitans.</title>
        <authorList>
            <person name="Paukszto L."/>
            <person name="Sawicki J."/>
            <person name="Karawczyk K."/>
            <person name="Piernik-Szablinska J."/>
            <person name="Szczecinska M."/>
            <person name="Mazdziarz M."/>
        </authorList>
    </citation>
    <scope>NUCLEOTIDE SEQUENCE [LARGE SCALE GENOMIC DNA]</scope>
    <source>
        <strain evidence="4">Rf_01</strain>
        <tissue evidence="4">Aerial parts of the thallus</tissue>
    </source>
</reference>
<dbReference type="Pfam" id="PF13359">
    <property type="entry name" value="DDE_Tnp_4"/>
    <property type="match status" value="1"/>
</dbReference>
<evidence type="ECO:0000256" key="1">
    <source>
        <dbReference type="ARBA" id="ARBA00001968"/>
    </source>
</evidence>
<evidence type="ECO:0000313" key="4">
    <source>
        <dbReference type="EMBL" id="KAL2611493.1"/>
    </source>
</evidence>
<evidence type="ECO:0000256" key="2">
    <source>
        <dbReference type="ARBA" id="ARBA00022723"/>
    </source>
</evidence>
<accession>A0ABD1XS24</accession>
<organism evidence="4 5">
    <name type="scientific">Riccia fluitans</name>
    <dbReference type="NCBI Taxonomy" id="41844"/>
    <lineage>
        <taxon>Eukaryota</taxon>
        <taxon>Viridiplantae</taxon>
        <taxon>Streptophyta</taxon>
        <taxon>Embryophyta</taxon>
        <taxon>Marchantiophyta</taxon>
        <taxon>Marchantiopsida</taxon>
        <taxon>Marchantiidae</taxon>
        <taxon>Marchantiales</taxon>
        <taxon>Ricciaceae</taxon>
        <taxon>Riccia</taxon>
    </lineage>
</organism>
<gene>
    <name evidence="4" type="ORF">R1flu_023185</name>
</gene>
<sequence>MGNYLLMCADLYRMSKGAASIAVREMCAAIVDVFGPLVIPPYTLERAKKNSVEFEALWEIPYIIGAVDGSHIPVIASAMDAEAYYNRKGFHSVILQGIVDVRCLFLDFHFGWAGALHDYAIFKNSREGQHLIAGLTLQTLQIN</sequence>
<dbReference type="EMBL" id="JBHFFA010000007">
    <property type="protein sequence ID" value="KAL2611493.1"/>
    <property type="molecule type" value="Genomic_DNA"/>
</dbReference>
<feature type="domain" description="DDE Tnp4" evidence="3">
    <location>
        <begin position="67"/>
        <end position="130"/>
    </location>
</feature>
<protein>
    <recommendedName>
        <fullName evidence="3">DDE Tnp4 domain-containing protein</fullName>
    </recommendedName>
</protein>
<name>A0ABD1XS24_9MARC</name>
<dbReference type="AlphaFoldDB" id="A0ABD1XS24"/>
<evidence type="ECO:0000313" key="5">
    <source>
        <dbReference type="Proteomes" id="UP001605036"/>
    </source>
</evidence>
<dbReference type="Proteomes" id="UP001605036">
    <property type="component" value="Unassembled WGS sequence"/>
</dbReference>